<dbReference type="Proteomes" id="UP000317650">
    <property type="component" value="Chromosome 7"/>
</dbReference>
<dbReference type="SMART" id="SM00504">
    <property type="entry name" value="Ubox"/>
    <property type="match status" value="1"/>
</dbReference>
<comment type="caution">
    <text evidence="9">The sequence shown here is derived from an EMBL/GenBank/DDBJ whole genome shotgun (WGS) entry which is preliminary data.</text>
</comment>
<keyword evidence="4" id="KW-0808">Transferase</keyword>
<protein>
    <recommendedName>
        <fullName evidence="3">RING-type E3 ubiquitin transferase</fullName>
        <ecNumber evidence="3">2.3.2.27</ecNumber>
    </recommendedName>
</protein>
<reference evidence="9 10" key="1">
    <citation type="journal article" date="2019" name="Nat. Plants">
        <title>Genome sequencing of Musa balbisiana reveals subgenome evolution and function divergence in polyploid bananas.</title>
        <authorList>
            <person name="Yao X."/>
        </authorList>
    </citation>
    <scope>NUCLEOTIDE SEQUENCE [LARGE SCALE GENOMIC DNA]</scope>
    <source>
        <strain evidence="10">cv. DH-PKW</strain>
        <tissue evidence="9">Leaves</tissue>
    </source>
</reference>
<dbReference type="EC" id="2.3.2.27" evidence="3"/>
<feature type="compositionally biased region" description="Basic and acidic residues" evidence="7">
    <location>
        <begin position="254"/>
        <end position="263"/>
    </location>
</feature>
<feature type="region of interest" description="Disordered" evidence="7">
    <location>
        <begin position="12"/>
        <end position="31"/>
    </location>
</feature>
<dbReference type="GO" id="GO:0061630">
    <property type="term" value="F:ubiquitin protein ligase activity"/>
    <property type="evidence" value="ECO:0007669"/>
    <property type="project" value="UniProtKB-EC"/>
</dbReference>
<dbReference type="AlphaFoldDB" id="A0A4S8JDL7"/>
<dbReference type="PANTHER" id="PTHR23315">
    <property type="entry name" value="U BOX DOMAIN-CONTAINING"/>
    <property type="match status" value="1"/>
</dbReference>
<dbReference type="Pfam" id="PF04564">
    <property type="entry name" value="U-box"/>
    <property type="match status" value="1"/>
</dbReference>
<dbReference type="InterPro" id="IPR000225">
    <property type="entry name" value="Armadillo"/>
</dbReference>
<dbReference type="InterPro" id="IPR011989">
    <property type="entry name" value="ARM-like"/>
</dbReference>
<accession>A0A4S8JDL7</accession>
<evidence type="ECO:0000256" key="5">
    <source>
        <dbReference type="ARBA" id="ARBA00022786"/>
    </source>
</evidence>
<comment type="pathway">
    <text evidence="2">Protein modification; protein ubiquitination.</text>
</comment>
<keyword evidence="5" id="KW-0833">Ubl conjugation pathway</keyword>
<evidence type="ECO:0000256" key="1">
    <source>
        <dbReference type="ARBA" id="ARBA00000900"/>
    </source>
</evidence>
<dbReference type="FunFam" id="3.30.40.10:FF:000491">
    <property type="entry name" value="RING-type E3 ubiquitin transferase"/>
    <property type="match status" value="1"/>
</dbReference>
<dbReference type="Gene3D" id="3.30.40.10">
    <property type="entry name" value="Zinc/RING finger domain, C3HC4 (zinc finger)"/>
    <property type="match status" value="1"/>
</dbReference>
<dbReference type="GO" id="GO:0016567">
    <property type="term" value="P:protein ubiquitination"/>
    <property type="evidence" value="ECO:0007669"/>
    <property type="project" value="UniProtKB-UniPathway"/>
</dbReference>
<dbReference type="PROSITE" id="PS50176">
    <property type="entry name" value="ARM_REPEAT"/>
    <property type="match status" value="2"/>
</dbReference>
<name>A0A4S8JDL7_MUSBA</name>
<comment type="catalytic activity">
    <reaction evidence="1">
        <text>S-ubiquitinyl-[E2 ubiquitin-conjugating enzyme]-L-cysteine + [acceptor protein]-L-lysine = [E2 ubiquitin-conjugating enzyme]-L-cysteine + N(6)-ubiquitinyl-[acceptor protein]-L-lysine.</text>
        <dbReference type="EC" id="2.3.2.27"/>
    </reaction>
</comment>
<dbReference type="SMART" id="SM00185">
    <property type="entry name" value="ARM"/>
    <property type="match status" value="4"/>
</dbReference>
<dbReference type="InterPro" id="IPR013083">
    <property type="entry name" value="Znf_RING/FYVE/PHD"/>
</dbReference>
<evidence type="ECO:0000313" key="9">
    <source>
        <dbReference type="EMBL" id="THU59947.1"/>
    </source>
</evidence>
<feature type="compositionally biased region" description="Basic and acidic residues" evidence="7">
    <location>
        <begin position="163"/>
        <end position="178"/>
    </location>
</feature>
<feature type="repeat" description="ARM" evidence="6">
    <location>
        <begin position="359"/>
        <end position="396"/>
    </location>
</feature>
<organism evidence="9 10">
    <name type="scientific">Musa balbisiana</name>
    <name type="common">Banana</name>
    <dbReference type="NCBI Taxonomy" id="52838"/>
    <lineage>
        <taxon>Eukaryota</taxon>
        <taxon>Viridiplantae</taxon>
        <taxon>Streptophyta</taxon>
        <taxon>Embryophyta</taxon>
        <taxon>Tracheophyta</taxon>
        <taxon>Spermatophyta</taxon>
        <taxon>Magnoliopsida</taxon>
        <taxon>Liliopsida</taxon>
        <taxon>Zingiberales</taxon>
        <taxon>Musaceae</taxon>
        <taxon>Musa</taxon>
    </lineage>
</organism>
<evidence type="ECO:0000313" key="10">
    <source>
        <dbReference type="Proteomes" id="UP000317650"/>
    </source>
</evidence>
<gene>
    <name evidence="9" type="ORF">C4D60_Mb07t07410</name>
</gene>
<evidence type="ECO:0000259" key="8">
    <source>
        <dbReference type="PROSITE" id="PS51698"/>
    </source>
</evidence>
<feature type="region of interest" description="Disordered" evidence="7">
    <location>
        <begin position="159"/>
        <end position="277"/>
    </location>
</feature>
<feature type="compositionally biased region" description="Low complexity" evidence="7">
    <location>
        <begin position="226"/>
        <end position="249"/>
    </location>
</feature>
<feature type="domain" description="U-box" evidence="8">
    <location>
        <begin position="35"/>
        <end position="118"/>
    </location>
</feature>
<dbReference type="InterPro" id="IPR016024">
    <property type="entry name" value="ARM-type_fold"/>
</dbReference>
<dbReference type="EMBL" id="PYDT01000005">
    <property type="protein sequence ID" value="THU59947.1"/>
    <property type="molecule type" value="Genomic_DNA"/>
</dbReference>
<dbReference type="InterPro" id="IPR003613">
    <property type="entry name" value="Ubox_domain"/>
</dbReference>
<proteinExistence type="predicted"/>
<keyword evidence="10" id="KW-1185">Reference proteome</keyword>
<dbReference type="PANTHER" id="PTHR23315:SF339">
    <property type="entry name" value="U-BOX DOMAIN-CONTAINING PROTEIN 40"/>
    <property type="match status" value="1"/>
</dbReference>
<dbReference type="SUPFAM" id="SSF48371">
    <property type="entry name" value="ARM repeat"/>
    <property type="match status" value="1"/>
</dbReference>
<sequence length="619" mass="64907">MGSSKQRWKLSFRRSAATSPSTSASTSPAPSFTAEMPVEFLCPISRAIMADPVIIPSGHTFERSCIQACLDLAFPPPGLPLDLHLPFSSPAVAPPLLLISNAALKSAIVGWCSRCGLPPPLPIPPEAAVAIVRRLMPQDQHLPPSAAASVATGSAAVLAGGGKDGKDEVCNGGKEKGMGLRGSEFVDGGKDAKDGILPSVLEESKQTMNPTTPPPLSERQRGKNKSSSFSSASTPSSSSYHSSSSYSSSEIAVVDERLGREQAPRVTNSPSRRTTDAMEEVLTKLTDLDEGDQESALAALRQATRESCDRRVDLCTPQLLGALRPMLLSSCAAVQINTAAALANLSLEPVNKVRILRSGIVPAIVEVLRRGHSEARDHAAGALFGLALQDENRTTIGVLGAIPPLLNLFARPSADGPRARRDAGMALYHLSLAAANRTKIARAPGAVHALLAVAREREEEAATLGQGTKPARIALMVIHNLAGCNEGRAALMDAGAVAALVALMRGPPLEAAEEEHCVAALYWMSQGSLRFRGLAKAAGAEQELTRVATEGGGRGPRGEMARRALRAIQGEEGDNEAAASLGFDPADEVSSAVSDGLMSLRPRRNVFDNRPAGINSAKF</sequence>
<dbReference type="Gene3D" id="1.25.10.10">
    <property type="entry name" value="Leucine-rich Repeat Variant"/>
    <property type="match status" value="2"/>
</dbReference>
<feature type="compositionally biased region" description="Low complexity" evidence="7">
    <location>
        <begin position="13"/>
        <end position="31"/>
    </location>
</feature>
<evidence type="ECO:0000256" key="4">
    <source>
        <dbReference type="ARBA" id="ARBA00022679"/>
    </source>
</evidence>
<dbReference type="PROSITE" id="PS51698">
    <property type="entry name" value="U_BOX"/>
    <property type="match status" value="1"/>
</dbReference>
<evidence type="ECO:0000256" key="6">
    <source>
        <dbReference type="PROSITE-ProRule" id="PRU00259"/>
    </source>
</evidence>
<dbReference type="UniPathway" id="UPA00143"/>
<evidence type="ECO:0000256" key="2">
    <source>
        <dbReference type="ARBA" id="ARBA00004906"/>
    </source>
</evidence>
<evidence type="ECO:0000256" key="3">
    <source>
        <dbReference type="ARBA" id="ARBA00012483"/>
    </source>
</evidence>
<feature type="repeat" description="ARM" evidence="6">
    <location>
        <begin position="400"/>
        <end position="445"/>
    </location>
</feature>
<dbReference type="SUPFAM" id="SSF57850">
    <property type="entry name" value="RING/U-box"/>
    <property type="match status" value="1"/>
</dbReference>
<evidence type="ECO:0000256" key="7">
    <source>
        <dbReference type="SAM" id="MobiDB-lite"/>
    </source>
</evidence>